<dbReference type="RefSeq" id="WP_093253115.1">
    <property type="nucleotide sequence ID" value="NZ_FNGP01000005.1"/>
</dbReference>
<accession>A0A1G9MJ97</accession>
<keyword evidence="1 3" id="KW-0732">Signal</keyword>
<dbReference type="PIRSF" id="PIRSF006470">
    <property type="entry name" value="DctB"/>
    <property type="match status" value="1"/>
</dbReference>
<evidence type="ECO:0000256" key="3">
    <source>
        <dbReference type="SAM" id="SignalP"/>
    </source>
</evidence>
<keyword evidence="5" id="KW-1185">Reference proteome</keyword>
<dbReference type="InterPro" id="IPR004682">
    <property type="entry name" value="TRAP_DctP"/>
</dbReference>
<dbReference type="GO" id="GO:0030246">
    <property type="term" value="F:carbohydrate binding"/>
    <property type="evidence" value="ECO:0007669"/>
    <property type="project" value="TreeGrafter"/>
</dbReference>
<sequence>MKRSRTLSLGAISVLVLGLAACGGGSGDGAASPDATENGGGEASGGKTMRLSLNQTEEHPSTIALESFNERLAEATEDRWSIDVYPNETLGAQQEALQMVSNGSVDMAIVSGTQLENLNEDFLVFNMPLAFDSVDHQMSVIQDPEIVGDLFTSLEDSQSITVLGGFTQGTRSVYNTEGPIETPADLAGKKLRVQESDLHLAMAKALGAEGTPMAYGEVYTGLQSGVLDAAENNEVSYYTVKHFEVAPYFSRTNHLVGLDYLIINTDVLASMSEEDRATFDEEWKATMDEHVQMWNEKTDEAVAQAEAGGAQFNDVDTEAFAEALAGLQDQFLTTDSQKALWEAARGGA</sequence>
<dbReference type="GO" id="GO:0055085">
    <property type="term" value="P:transmembrane transport"/>
    <property type="evidence" value="ECO:0007669"/>
    <property type="project" value="InterPro"/>
</dbReference>
<protein>
    <submittedName>
        <fullName evidence="4">Tripartite ATP-independent transporter solute receptor, DctP family</fullName>
    </submittedName>
</protein>
<dbReference type="PANTHER" id="PTHR33376">
    <property type="match status" value="1"/>
</dbReference>
<dbReference type="AlphaFoldDB" id="A0A1G9MJ97"/>
<feature type="chain" id="PRO_5038806571" evidence="3">
    <location>
        <begin position="21"/>
        <end position="348"/>
    </location>
</feature>
<dbReference type="PROSITE" id="PS51257">
    <property type="entry name" value="PROKAR_LIPOPROTEIN"/>
    <property type="match status" value="1"/>
</dbReference>
<dbReference type="NCBIfam" id="TIGR00787">
    <property type="entry name" value="dctP"/>
    <property type="match status" value="1"/>
</dbReference>
<evidence type="ECO:0000256" key="2">
    <source>
        <dbReference type="SAM" id="MobiDB-lite"/>
    </source>
</evidence>
<dbReference type="EMBL" id="FNGP01000005">
    <property type="protein sequence ID" value="SDL74356.1"/>
    <property type="molecule type" value="Genomic_DNA"/>
</dbReference>
<dbReference type="OrthoDB" id="9815946at2"/>
<feature type="signal peptide" evidence="3">
    <location>
        <begin position="1"/>
        <end position="20"/>
    </location>
</feature>
<dbReference type="SUPFAM" id="SSF53850">
    <property type="entry name" value="Periplasmic binding protein-like II"/>
    <property type="match status" value="1"/>
</dbReference>
<feature type="region of interest" description="Disordered" evidence="2">
    <location>
        <begin position="26"/>
        <end position="48"/>
    </location>
</feature>
<organism evidence="4 5">
    <name type="scientific">Tessaracoccus oleiagri</name>
    <dbReference type="NCBI Taxonomy" id="686624"/>
    <lineage>
        <taxon>Bacteria</taxon>
        <taxon>Bacillati</taxon>
        <taxon>Actinomycetota</taxon>
        <taxon>Actinomycetes</taxon>
        <taxon>Propionibacteriales</taxon>
        <taxon>Propionibacteriaceae</taxon>
        <taxon>Tessaracoccus</taxon>
    </lineage>
</organism>
<reference evidence="4 5" key="1">
    <citation type="submission" date="2016-10" db="EMBL/GenBank/DDBJ databases">
        <authorList>
            <person name="de Groot N.N."/>
        </authorList>
    </citation>
    <scope>NUCLEOTIDE SEQUENCE [LARGE SCALE GENOMIC DNA]</scope>
    <source>
        <strain evidence="4 5">CGMCC 1.9159</strain>
    </source>
</reference>
<dbReference type="InterPro" id="IPR038404">
    <property type="entry name" value="TRAP_DctP_sf"/>
</dbReference>
<evidence type="ECO:0000313" key="5">
    <source>
        <dbReference type="Proteomes" id="UP000199475"/>
    </source>
</evidence>
<evidence type="ECO:0000313" key="4">
    <source>
        <dbReference type="EMBL" id="SDL74356.1"/>
    </source>
</evidence>
<dbReference type="CDD" id="cd13671">
    <property type="entry name" value="PBP2_TRAP_SBP_like_3"/>
    <property type="match status" value="1"/>
</dbReference>
<dbReference type="GO" id="GO:0030288">
    <property type="term" value="C:outer membrane-bounded periplasmic space"/>
    <property type="evidence" value="ECO:0007669"/>
    <property type="project" value="InterPro"/>
</dbReference>
<dbReference type="PANTHER" id="PTHR33376:SF2">
    <property type="entry name" value="DICARBOXYLATE-BINDING PERIPLASMIC PROTEIN"/>
    <property type="match status" value="1"/>
</dbReference>
<dbReference type="NCBIfam" id="NF037995">
    <property type="entry name" value="TRAP_S1"/>
    <property type="match status" value="1"/>
</dbReference>
<dbReference type="Proteomes" id="UP000199475">
    <property type="component" value="Unassembled WGS sequence"/>
</dbReference>
<dbReference type="InterPro" id="IPR018389">
    <property type="entry name" value="DctP_fam"/>
</dbReference>
<dbReference type="Pfam" id="PF03480">
    <property type="entry name" value="DctP"/>
    <property type="match status" value="1"/>
</dbReference>
<proteinExistence type="predicted"/>
<dbReference type="Gene3D" id="3.40.190.170">
    <property type="entry name" value="Bacterial extracellular solute-binding protein, family 7"/>
    <property type="match status" value="1"/>
</dbReference>
<dbReference type="STRING" id="686624.SAMN04488242_2671"/>
<keyword evidence="4" id="KW-0675">Receptor</keyword>
<name>A0A1G9MJ97_9ACTN</name>
<evidence type="ECO:0000256" key="1">
    <source>
        <dbReference type="ARBA" id="ARBA00022729"/>
    </source>
</evidence>
<gene>
    <name evidence="4" type="ORF">SAMN04488242_2671</name>
</gene>